<name>A0A0P1AJR0_PLAHL</name>
<reference evidence="2" key="1">
    <citation type="submission" date="2014-09" db="EMBL/GenBank/DDBJ databases">
        <authorList>
            <person name="Sharma Rahul"/>
            <person name="Thines Marco"/>
        </authorList>
    </citation>
    <scope>NUCLEOTIDE SEQUENCE [LARGE SCALE GENOMIC DNA]</scope>
</reference>
<protein>
    <submittedName>
        <fullName evidence="1">Uncharacterized protein</fullName>
    </submittedName>
</protein>
<dbReference type="AlphaFoldDB" id="A0A0P1AJR0"/>
<sequence length="83" mass="9300">MYLLSSTLVPHVRGIGYLSNLDERSRMQIFITRHSGILVVTSILAFLPPRNQKASKLKTAISVKSDFQSHDILNTKTPLLASY</sequence>
<evidence type="ECO:0000313" key="2">
    <source>
        <dbReference type="Proteomes" id="UP000054928"/>
    </source>
</evidence>
<proteinExistence type="predicted"/>
<accession>A0A0P1AJR0</accession>
<dbReference type="RefSeq" id="XP_024577186.1">
    <property type="nucleotide sequence ID" value="XM_024726517.1"/>
</dbReference>
<organism evidence="1 2">
    <name type="scientific">Plasmopara halstedii</name>
    <name type="common">Downy mildew of sunflower</name>
    <dbReference type="NCBI Taxonomy" id="4781"/>
    <lineage>
        <taxon>Eukaryota</taxon>
        <taxon>Sar</taxon>
        <taxon>Stramenopiles</taxon>
        <taxon>Oomycota</taxon>
        <taxon>Peronosporomycetes</taxon>
        <taxon>Peronosporales</taxon>
        <taxon>Peronosporaceae</taxon>
        <taxon>Plasmopara</taxon>
    </lineage>
</organism>
<evidence type="ECO:0000313" key="1">
    <source>
        <dbReference type="EMBL" id="CEG40817.1"/>
    </source>
</evidence>
<dbReference type="EMBL" id="CCYD01000523">
    <property type="protein sequence ID" value="CEG40817.1"/>
    <property type="molecule type" value="Genomic_DNA"/>
</dbReference>
<dbReference type="Proteomes" id="UP000054928">
    <property type="component" value="Unassembled WGS sequence"/>
</dbReference>
<keyword evidence="2" id="KW-1185">Reference proteome</keyword>
<dbReference type="GeneID" id="36406052"/>